<dbReference type="InterPro" id="IPR036135">
    <property type="entry name" value="MoeA_linker/N_sf"/>
</dbReference>
<dbReference type="Gene3D" id="2.40.340.10">
    <property type="entry name" value="MoeA, C-terminal, domain IV"/>
    <property type="match status" value="1"/>
</dbReference>
<dbReference type="Gene3D" id="2.170.190.11">
    <property type="entry name" value="Molybdopterin biosynthesis moea protein, domain 3"/>
    <property type="match status" value="1"/>
</dbReference>
<dbReference type="RefSeq" id="WP_317901181.1">
    <property type="nucleotide sequence ID" value="NZ_JAIRBC010000005.1"/>
</dbReference>
<name>A0AAE3JRW2_9FLAO</name>
<dbReference type="SUPFAM" id="SSF63882">
    <property type="entry name" value="MoeA N-terminal region -like"/>
    <property type="match status" value="1"/>
</dbReference>
<dbReference type="GO" id="GO:0061599">
    <property type="term" value="F:molybdopterin molybdotransferase activity"/>
    <property type="evidence" value="ECO:0007669"/>
    <property type="project" value="UniProtKB-UniRule"/>
</dbReference>
<comment type="pathway">
    <text evidence="2 6">Cofactor biosynthesis; molybdopterin biosynthesis.</text>
</comment>
<feature type="domain" description="MoaB/Mog" evidence="7">
    <location>
        <begin position="172"/>
        <end position="310"/>
    </location>
</feature>
<protein>
    <recommendedName>
        <fullName evidence="6">Molybdopterin molybdenumtransferase</fullName>
        <ecNumber evidence="6">2.10.1.1</ecNumber>
    </recommendedName>
</protein>
<comment type="cofactor">
    <cofactor evidence="6">
        <name>Mg(2+)</name>
        <dbReference type="ChEBI" id="CHEBI:18420"/>
    </cofactor>
</comment>
<evidence type="ECO:0000256" key="6">
    <source>
        <dbReference type="RuleBase" id="RU365090"/>
    </source>
</evidence>
<dbReference type="GO" id="GO:0006777">
    <property type="term" value="P:Mo-molybdopterin cofactor biosynthetic process"/>
    <property type="evidence" value="ECO:0007669"/>
    <property type="project" value="UniProtKB-UniRule"/>
</dbReference>
<evidence type="ECO:0000313" key="9">
    <source>
        <dbReference type="Proteomes" id="UP001200642"/>
    </source>
</evidence>
<dbReference type="GO" id="GO:0046872">
    <property type="term" value="F:metal ion binding"/>
    <property type="evidence" value="ECO:0007669"/>
    <property type="project" value="UniProtKB-UniRule"/>
</dbReference>
<dbReference type="SMART" id="SM00852">
    <property type="entry name" value="MoCF_biosynth"/>
    <property type="match status" value="1"/>
</dbReference>
<evidence type="ECO:0000256" key="5">
    <source>
        <dbReference type="ARBA" id="ARBA00047317"/>
    </source>
</evidence>
<sequence length="392" mass="42890">MIPVIEAVKIIDKQVAPLEESEQKSVLDSRGQILFEDVFAPINMPPFRQSAMDGYALSLHDDTFYKVIDEVQAGDGHHPILKTGEAVRIFTGAPVPDTANAVIMQEKVTVANNKIILRQTVSTGENIRPMGEQVKKDNIALTKGTKITAAAVGYLTSLGITKINVYKKPSIGVIVTGNELVAAGSPLTYGRIFESNSEMLLSALRGLGYTDVTVQLVRDDYAETFSVLEKAIDQHDLVLITGGISVGDYDYVGKALQEIPVEQLFYKVNQKPGKPLFFGKKKNTNVFALPGNPAAVLSCFYIYVYPALQRLSGDIGYKIPRIKAKSKSDFTKKGNRAQFLKAELKDGEVTILEGQSSAMLQTFALANAMVYIPEEKDEVLIGELVEVILMPI</sequence>
<evidence type="ECO:0000256" key="2">
    <source>
        <dbReference type="ARBA" id="ARBA00005046"/>
    </source>
</evidence>
<dbReference type="SUPFAM" id="SSF63867">
    <property type="entry name" value="MoeA C-terminal domain-like"/>
    <property type="match status" value="1"/>
</dbReference>
<proteinExistence type="inferred from homology"/>
<dbReference type="PROSITE" id="PS01079">
    <property type="entry name" value="MOCF_BIOSYNTHESIS_2"/>
    <property type="match status" value="1"/>
</dbReference>
<dbReference type="Pfam" id="PF03454">
    <property type="entry name" value="MoeA_C"/>
    <property type="match status" value="1"/>
</dbReference>
<dbReference type="InterPro" id="IPR036425">
    <property type="entry name" value="MoaB/Mog-like_dom_sf"/>
</dbReference>
<dbReference type="EC" id="2.10.1.1" evidence="6"/>
<evidence type="ECO:0000313" key="8">
    <source>
        <dbReference type="EMBL" id="MCG2460037.1"/>
    </source>
</evidence>
<dbReference type="Pfam" id="PF03453">
    <property type="entry name" value="MoeA_N"/>
    <property type="match status" value="1"/>
</dbReference>
<evidence type="ECO:0000259" key="7">
    <source>
        <dbReference type="SMART" id="SM00852"/>
    </source>
</evidence>
<dbReference type="NCBIfam" id="TIGR00177">
    <property type="entry name" value="molyb_syn"/>
    <property type="match status" value="1"/>
</dbReference>
<keyword evidence="6" id="KW-0460">Magnesium</keyword>
<dbReference type="CDD" id="cd00887">
    <property type="entry name" value="MoeA"/>
    <property type="match status" value="1"/>
</dbReference>
<dbReference type="PANTHER" id="PTHR10192">
    <property type="entry name" value="MOLYBDOPTERIN BIOSYNTHESIS PROTEIN"/>
    <property type="match status" value="1"/>
</dbReference>
<organism evidence="8 9">
    <name type="scientific">Cerina litoralis</name>
    <dbReference type="NCBI Taxonomy" id="2874477"/>
    <lineage>
        <taxon>Bacteria</taxon>
        <taxon>Pseudomonadati</taxon>
        <taxon>Bacteroidota</taxon>
        <taxon>Flavobacteriia</taxon>
        <taxon>Flavobacteriales</taxon>
        <taxon>Flavobacteriaceae</taxon>
        <taxon>Cerina</taxon>
    </lineage>
</organism>
<dbReference type="AlphaFoldDB" id="A0AAE3JRW2"/>
<dbReference type="NCBIfam" id="NF045515">
    <property type="entry name" value="Glp_gephyrin"/>
    <property type="match status" value="1"/>
</dbReference>
<dbReference type="Gene3D" id="3.90.105.10">
    <property type="entry name" value="Molybdopterin biosynthesis moea protein, domain 2"/>
    <property type="match status" value="1"/>
</dbReference>
<dbReference type="Proteomes" id="UP001200642">
    <property type="component" value="Unassembled WGS sequence"/>
</dbReference>
<comment type="catalytic activity">
    <reaction evidence="5">
        <text>adenylyl-molybdopterin + molybdate = Mo-molybdopterin + AMP + H(+)</text>
        <dbReference type="Rhea" id="RHEA:35047"/>
        <dbReference type="ChEBI" id="CHEBI:15378"/>
        <dbReference type="ChEBI" id="CHEBI:36264"/>
        <dbReference type="ChEBI" id="CHEBI:62727"/>
        <dbReference type="ChEBI" id="CHEBI:71302"/>
        <dbReference type="ChEBI" id="CHEBI:456215"/>
        <dbReference type="EC" id="2.10.1.1"/>
    </reaction>
</comment>
<dbReference type="PANTHER" id="PTHR10192:SF5">
    <property type="entry name" value="GEPHYRIN"/>
    <property type="match status" value="1"/>
</dbReference>
<reference evidence="8" key="1">
    <citation type="submission" date="2023-02" db="EMBL/GenBank/DDBJ databases">
        <title>Genome of Flavobacteriaceae gen. nov. sp. strain F89.</title>
        <authorList>
            <person name="Wang Y."/>
        </authorList>
    </citation>
    <scope>NUCLEOTIDE SEQUENCE</scope>
    <source>
        <strain evidence="8">F89</strain>
    </source>
</reference>
<dbReference type="InterPro" id="IPR036688">
    <property type="entry name" value="MoeA_C_domain_IV_sf"/>
</dbReference>
<dbReference type="InterPro" id="IPR005111">
    <property type="entry name" value="MoeA_C_domain_IV"/>
</dbReference>
<dbReference type="Gene3D" id="3.40.980.10">
    <property type="entry name" value="MoaB/Mog-like domain"/>
    <property type="match status" value="1"/>
</dbReference>
<dbReference type="SUPFAM" id="SSF53218">
    <property type="entry name" value="Molybdenum cofactor biosynthesis proteins"/>
    <property type="match status" value="1"/>
</dbReference>
<evidence type="ECO:0000256" key="1">
    <source>
        <dbReference type="ARBA" id="ARBA00002901"/>
    </source>
</evidence>
<comment type="similarity">
    <text evidence="3 6">Belongs to the MoeA family.</text>
</comment>
<dbReference type="GO" id="GO:0005829">
    <property type="term" value="C:cytosol"/>
    <property type="evidence" value="ECO:0007669"/>
    <property type="project" value="TreeGrafter"/>
</dbReference>
<accession>A0AAE3JRW2</accession>
<gene>
    <name evidence="8" type="ORF">K8352_04715</name>
</gene>
<keyword evidence="6" id="KW-0500">Molybdenum</keyword>
<dbReference type="EMBL" id="JAIRBC010000005">
    <property type="protein sequence ID" value="MCG2460037.1"/>
    <property type="molecule type" value="Genomic_DNA"/>
</dbReference>
<comment type="caution">
    <text evidence="8">The sequence shown here is derived from an EMBL/GenBank/DDBJ whole genome shotgun (WGS) entry which is preliminary data.</text>
</comment>
<evidence type="ECO:0000256" key="3">
    <source>
        <dbReference type="ARBA" id="ARBA00010763"/>
    </source>
</evidence>
<evidence type="ECO:0000256" key="4">
    <source>
        <dbReference type="ARBA" id="ARBA00023150"/>
    </source>
</evidence>
<keyword evidence="6" id="KW-0808">Transferase</keyword>
<keyword evidence="6" id="KW-0479">Metal-binding</keyword>
<keyword evidence="9" id="KW-1185">Reference proteome</keyword>
<keyword evidence="4 6" id="KW-0501">Molybdenum cofactor biosynthesis</keyword>
<dbReference type="Pfam" id="PF00994">
    <property type="entry name" value="MoCF_biosynth"/>
    <property type="match status" value="1"/>
</dbReference>
<dbReference type="InterPro" id="IPR001453">
    <property type="entry name" value="MoaB/Mog_dom"/>
</dbReference>
<dbReference type="InterPro" id="IPR005110">
    <property type="entry name" value="MoeA_linker/N"/>
</dbReference>
<comment type="function">
    <text evidence="1 6">Catalyzes the insertion of molybdate into adenylated molybdopterin with the concomitant release of AMP.</text>
</comment>
<dbReference type="InterPro" id="IPR008284">
    <property type="entry name" value="MoCF_biosynth_CS"/>
</dbReference>
<dbReference type="InterPro" id="IPR038987">
    <property type="entry name" value="MoeA-like"/>
</dbReference>